<evidence type="ECO:0000256" key="4">
    <source>
        <dbReference type="ARBA" id="ARBA00022670"/>
    </source>
</evidence>
<dbReference type="SMART" id="SM00631">
    <property type="entry name" value="Zn_pept"/>
    <property type="match status" value="1"/>
</dbReference>
<keyword evidence="3 13" id="KW-0121">Carboxypeptidase</keyword>
<dbReference type="GO" id="GO:0005615">
    <property type="term" value="C:extracellular space"/>
    <property type="evidence" value="ECO:0007669"/>
    <property type="project" value="TreeGrafter"/>
</dbReference>
<feature type="domain" description="Peptidase M14" evidence="12">
    <location>
        <begin position="55"/>
        <end position="351"/>
    </location>
</feature>
<dbReference type="GO" id="GO:0004181">
    <property type="term" value="F:metallocarboxypeptidase activity"/>
    <property type="evidence" value="ECO:0007669"/>
    <property type="project" value="InterPro"/>
</dbReference>
<comment type="similarity">
    <text evidence="2 10">Belongs to the peptidase M14 family.</text>
</comment>
<evidence type="ECO:0000256" key="7">
    <source>
        <dbReference type="ARBA" id="ARBA00022801"/>
    </source>
</evidence>
<dbReference type="OrthoDB" id="3626597at2759"/>
<gene>
    <name evidence="13" type="ORF">THRCLA_06206</name>
</gene>
<reference evidence="13 14" key="1">
    <citation type="journal article" date="2014" name="Genome Biol. Evol.">
        <title>The secreted proteins of Achlya hypogyna and Thraustotheca clavata identify the ancestral oomycete secretome and reveal gene acquisitions by horizontal gene transfer.</title>
        <authorList>
            <person name="Misner I."/>
            <person name="Blouin N."/>
            <person name="Leonard G."/>
            <person name="Richards T.A."/>
            <person name="Lane C.E."/>
        </authorList>
    </citation>
    <scope>NUCLEOTIDE SEQUENCE [LARGE SCALE GENOMIC DNA]</scope>
    <source>
        <strain evidence="13 14">ATCC 34112</strain>
    </source>
</reference>
<dbReference type="PANTHER" id="PTHR11705:SF143">
    <property type="entry name" value="SLL0236 PROTEIN"/>
    <property type="match status" value="1"/>
</dbReference>
<protein>
    <submittedName>
        <fullName evidence="13">Carboxypeptidase</fullName>
    </submittedName>
</protein>
<feature type="chain" id="PRO_5010738089" evidence="11">
    <location>
        <begin position="19"/>
        <end position="388"/>
    </location>
</feature>
<keyword evidence="14" id="KW-1185">Reference proteome</keyword>
<evidence type="ECO:0000256" key="3">
    <source>
        <dbReference type="ARBA" id="ARBA00022645"/>
    </source>
</evidence>
<dbReference type="PROSITE" id="PS52035">
    <property type="entry name" value="PEPTIDASE_M14"/>
    <property type="match status" value="1"/>
</dbReference>
<evidence type="ECO:0000256" key="1">
    <source>
        <dbReference type="ARBA" id="ARBA00001947"/>
    </source>
</evidence>
<dbReference type="PROSITE" id="PS51257">
    <property type="entry name" value="PROKAR_LIPOPROTEIN"/>
    <property type="match status" value="1"/>
</dbReference>
<evidence type="ECO:0000256" key="2">
    <source>
        <dbReference type="ARBA" id="ARBA00005988"/>
    </source>
</evidence>
<keyword evidence="4" id="KW-0645">Protease</keyword>
<name>A0A1V9ZQ71_9STRA</name>
<comment type="caution">
    <text evidence="13">The sequence shown here is derived from an EMBL/GenBank/DDBJ whole genome shotgun (WGS) entry which is preliminary data.</text>
</comment>
<evidence type="ECO:0000256" key="8">
    <source>
        <dbReference type="ARBA" id="ARBA00022833"/>
    </source>
</evidence>
<dbReference type="EMBL" id="JNBS01001749">
    <property type="protein sequence ID" value="OQS00129.1"/>
    <property type="molecule type" value="Genomic_DNA"/>
</dbReference>
<feature type="active site" description="Proton donor/acceptor" evidence="10">
    <location>
        <position position="320"/>
    </location>
</feature>
<dbReference type="Pfam" id="PF00246">
    <property type="entry name" value="Peptidase_M14"/>
    <property type="match status" value="1"/>
</dbReference>
<evidence type="ECO:0000256" key="10">
    <source>
        <dbReference type="PROSITE-ProRule" id="PRU01379"/>
    </source>
</evidence>
<evidence type="ECO:0000256" key="11">
    <source>
        <dbReference type="SAM" id="SignalP"/>
    </source>
</evidence>
<sequence length="388" mass="43773">MDRRLIVLVCVWIACIMGQTIPNDDVEEAQNCQAALPDPITTLKSGNFASSSFFECFRSSAQIYAFIDSMAAASPKKTITKFEVSKTYLNRTINGYKLSSSFSKGQAIYIQGLQHAREWISVMTVVYYLAKLLDSIAAKETIEYDYYIVPIVNLDGFIQTWTTGERYRRKNMRPVPKNYPSITNQLEAGVDLNRNWGPATYFNLDNVTATNLTYPGSAPFSEPEVAGIHTWLQAHEEVIGYLDIHSYAAMILTPYGDSNNTLPQPYDEKFIALGTFIRDTVIKATNVTYNTMSEWSLYACYGTFEDYVFRTYQKAVITIEINGTDFIVPASTISSHNKEVYSMIQAFASNMPSFYSNLPTPMTKLTNAANTHLHSMFVLFILFPLLLT</sequence>
<comment type="cofactor">
    <cofactor evidence="1">
        <name>Zn(2+)</name>
        <dbReference type="ChEBI" id="CHEBI:29105"/>
    </cofactor>
</comment>
<accession>A0A1V9ZQ71</accession>
<dbReference type="SUPFAM" id="SSF53187">
    <property type="entry name" value="Zn-dependent exopeptidases"/>
    <property type="match status" value="1"/>
</dbReference>
<keyword evidence="5" id="KW-0479">Metal-binding</keyword>
<dbReference type="GO" id="GO:0006508">
    <property type="term" value="P:proteolysis"/>
    <property type="evidence" value="ECO:0007669"/>
    <property type="project" value="UniProtKB-KW"/>
</dbReference>
<keyword evidence="7" id="KW-0378">Hydrolase</keyword>
<dbReference type="STRING" id="74557.A0A1V9ZQ71"/>
<dbReference type="PANTHER" id="PTHR11705">
    <property type="entry name" value="PROTEASE FAMILY M14 CARBOXYPEPTIDASE A,B"/>
    <property type="match status" value="1"/>
</dbReference>
<dbReference type="PRINTS" id="PR00765">
    <property type="entry name" value="CRBOXYPTASEA"/>
</dbReference>
<evidence type="ECO:0000259" key="12">
    <source>
        <dbReference type="PROSITE" id="PS52035"/>
    </source>
</evidence>
<dbReference type="AlphaFoldDB" id="A0A1V9ZQ71"/>
<dbReference type="Proteomes" id="UP000243217">
    <property type="component" value="Unassembled WGS sequence"/>
</dbReference>
<dbReference type="Gene3D" id="3.40.630.10">
    <property type="entry name" value="Zn peptidases"/>
    <property type="match status" value="1"/>
</dbReference>
<evidence type="ECO:0000313" key="14">
    <source>
        <dbReference type="Proteomes" id="UP000243217"/>
    </source>
</evidence>
<organism evidence="13 14">
    <name type="scientific">Thraustotheca clavata</name>
    <dbReference type="NCBI Taxonomy" id="74557"/>
    <lineage>
        <taxon>Eukaryota</taxon>
        <taxon>Sar</taxon>
        <taxon>Stramenopiles</taxon>
        <taxon>Oomycota</taxon>
        <taxon>Saprolegniomycetes</taxon>
        <taxon>Saprolegniales</taxon>
        <taxon>Achlyaceae</taxon>
        <taxon>Thraustotheca</taxon>
    </lineage>
</organism>
<proteinExistence type="inferred from homology"/>
<keyword evidence="8" id="KW-0862">Zinc</keyword>
<dbReference type="InterPro" id="IPR000834">
    <property type="entry name" value="Peptidase_M14"/>
</dbReference>
<dbReference type="FunFam" id="3.40.630.10:FF:000084">
    <property type="entry name" value="Carboxypeptidase B2"/>
    <property type="match status" value="1"/>
</dbReference>
<evidence type="ECO:0000256" key="6">
    <source>
        <dbReference type="ARBA" id="ARBA00022729"/>
    </source>
</evidence>
<keyword evidence="6 11" id="KW-0732">Signal</keyword>
<keyword evidence="9" id="KW-0482">Metalloprotease</keyword>
<evidence type="ECO:0000256" key="9">
    <source>
        <dbReference type="ARBA" id="ARBA00023049"/>
    </source>
</evidence>
<evidence type="ECO:0000256" key="5">
    <source>
        <dbReference type="ARBA" id="ARBA00022723"/>
    </source>
</evidence>
<feature type="signal peptide" evidence="11">
    <location>
        <begin position="1"/>
        <end position="18"/>
    </location>
</feature>
<dbReference type="GO" id="GO:0008270">
    <property type="term" value="F:zinc ion binding"/>
    <property type="evidence" value="ECO:0007669"/>
    <property type="project" value="InterPro"/>
</dbReference>
<evidence type="ECO:0000313" key="13">
    <source>
        <dbReference type="EMBL" id="OQS00129.1"/>
    </source>
</evidence>